<dbReference type="EMBL" id="DS469524">
    <property type="protein sequence ID" value="EDO46829.1"/>
    <property type="molecule type" value="Genomic_DNA"/>
</dbReference>
<feature type="repeat" description="Filamin" evidence="1">
    <location>
        <begin position="1"/>
        <end position="63"/>
    </location>
</feature>
<dbReference type="InterPro" id="IPR017868">
    <property type="entry name" value="Filamin/ABP280_repeat-like"/>
</dbReference>
<evidence type="ECO:0000313" key="2">
    <source>
        <dbReference type="EMBL" id="EDO46829.1"/>
    </source>
</evidence>
<dbReference type="PhylomeDB" id="A7RP01"/>
<name>A7RP01_NEMVE</name>
<evidence type="ECO:0000256" key="1">
    <source>
        <dbReference type="PROSITE-ProRule" id="PRU00087"/>
    </source>
</evidence>
<reference evidence="2 3" key="1">
    <citation type="journal article" date="2007" name="Science">
        <title>Sea anemone genome reveals ancestral eumetazoan gene repertoire and genomic organization.</title>
        <authorList>
            <person name="Putnam N.H."/>
            <person name="Srivastava M."/>
            <person name="Hellsten U."/>
            <person name="Dirks B."/>
            <person name="Chapman J."/>
            <person name="Salamov A."/>
            <person name="Terry A."/>
            <person name="Shapiro H."/>
            <person name="Lindquist E."/>
            <person name="Kapitonov V.V."/>
            <person name="Jurka J."/>
            <person name="Genikhovich G."/>
            <person name="Grigoriev I.V."/>
            <person name="Lucas S.M."/>
            <person name="Steele R.E."/>
            <person name="Finnerty J.R."/>
            <person name="Technau U."/>
            <person name="Martindale M.Q."/>
            <person name="Rokhsar D.S."/>
        </authorList>
    </citation>
    <scope>NUCLEOTIDE SEQUENCE [LARGE SCALE GENOMIC DNA]</scope>
    <source>
        <strain evidence="3">CH2 X CH6</strain>
    </source>
</reference>
<dbReference type="InterPro" id="IPR013783">
    <property type="entry name" value="Ig-like_fold"/>
</dbReference>
<dbReference type="HOGENOM" id="CLU_2892504_0_0_1"/>
<dbReference type="AlphaFoldDB" id="A7RP01"/>
<sequence length="63" mass="6938">SRLAIQTVDIDGVRKLFGGDSWRVNIRGPSSVSPLVLDHLNGTYEILFLVKLPGIYTVQAVLE</sequence>
<dbReference type="InterPro" id="IPR014756">
    <property type="entry name" value="Ig_E-set"/>
</dbReference>
<dbReference type="Proteomes" id="UP000001593">
    <property type="component" value="Unassembled WGS sequence"/>
</dbReference>
<keyword evidence="3" id="KW-1185">Reference proteome</keyword>
<dbReference type="Gene3D" id="2.60.40.10">
    <property type="entry name" value="Immunoglobulins"/>
    <property type="match status" value="1"/>
</dbReference>
<organism evidence="2 3">
    <name type="scientific">Nematostella vectensis</name>
    <name type="common">Starlet sea anemone</name>
    <dbReference type="NCBI Taxonomy" id="45351"/>
    <lineage>
        <taxon>Eukaryota</taxon>
        <taxon>Metazoa</taxon>
        <taxon>Cnidaria</taxon>
        <taxon>Anthozoa</taxon>
        <taxon>Hexacorallia</taxon>
        <taxon>Actiniaria</taxon>
        <taxon>Edwardsiidae</taxon>
        <taxon>Nematostella</taxon>
    </lineage>
</organism>
<accession>A7RP01</accession>
<feature type="non-terminal residue" evidence="2">
    <location>
        <position position="63"/>
    </location>
</feature>
<dbReference type="InParanoid" id="A7RP01"/>
<protein>
    <submittedName>
        <fullName evidence="2">Uncharacterized protein</fullName>
    </submittedName>
</protein>
<gene>
    <name evidence="2" type="ORF">NEMVEDRAFT_v1g88268</name>
</gene>
<proteinExistence type="predicted"/>
<dbReference type="SUPFAM" id="SSF81296">
    <property type="entry name" value="E set domains"/>
    <property type="match status" value="1"/>
</dbReference>
<evidence type="ECO:0000313" key="3">
    <source>
        <dbReference type="Proteomes" id="UP000001593"/>
    </source>
</evidence>
<dbReference type="PROSITE" id="PS50194">
    <property type="entry name" value="FILAMIN_REPEAT"/>
    <property type="match status" value="1"/>
</dbReference>
<feature type="non-terminal residue" evidence="2">
    <location>
        <position position="1"/>
    </location>
</feature>